<accession>A0AA36I021</accession>
<evidence type="ECO:0000313" key="1">
    <source>
        <dbReference type="EMBL" id="CAJ1378545.1"/>
    </source>
</evidence>
<keyword evidence="2" id="KW-1185">Reference proteome</keyword>
<evidence type="ECO:0000313" key="2">
    <source>
        <dbReference type="Proteomes" id="UP001178507"/>
    </source>
</evidence>
<comment type="caution">
    <text evidence="1">The sequence shown here is derived from an EMBL/GenBank/DDBJ whole genome shotgun (WGS) entry which is preliminary data.</text>
</comment>
<name>A0AA36I021_9DINO</name>
<dbReference type="Proteomes" id="UP001178507">
    <property type="component" value="Unassembled WGS sequence"/>
</dbReference>
<reference evidence="1" key="1">
    <citation type="submission" date="2023-08" db="EMBL/GenBank/DDBJ databases">
        <authorList>
            <person name="Chen Y."/>
            <person name="Shah S."/>
            <person name="Dougan E. K."/>
            <person name="Thang M."/>
            <person name="Chan C."/>
        </authorList>
    </citation>
    <scope>NUCLEOTIDE SEQUENCE</scope>
</reference>
<sequence>MVDRTHYVSEDKMPKLALRQIFGRQQLSEHLCLAATEMGLLSIDTFAILGDSLTTAKDILKRLWPDLTALGPDPPRQEIALMSLAAYAARRARVEEDPLKVPETPQEDYVDFRARFVDAHPDVILIDAQKIYGAPFYEFAEIRTWAVQRSGLTRNAEDLLTISKADEPDQVTDMSHEFLMISQCRWAPFSICLWREMVSACGAADASLPDEILAGLRIDWKASLKDVEEGSALGPFFAYEEVDRVINCHDWIPTQRKNKVRGYDSATINGINLATEITKKLQLPSTDSNVAVIRMLR</sequence>
<gene>
    <name evidence="1" type="ORF">EVOR1521_LOCUS7060</name>
</gene>
<organism evidence="1 2">
    <name type="scientific">Effrenium voratum</name>
    <dbReference type="NCBI Taxonomy" id="2562239"/>
    <lineage>
        <taxon>Eukaryota</taxon>
        <taxon>Sar</taxon>
        <taxon>Alveolata</taxon>
        <taxon>Dinophyceae</taxon>
        <taxon>Suessiales</taxon>
        <taxon>Symbiodiniaceae</taxon>
        <taxon>Effrenium</taxon>
    </lineage>
</organism>
<protein>
    <submittedName>
        <fullName evidence="1">Uncharacterized protein</fullName>
    </submittedName>
</protein>
<dbReference type="EMBL" id="CAUJNA010000553">
    <property type="protein sequence ID" value="CAJ1378545.1"/>
    <property type="molecule type" value="Genomic_DNA"/>
</dbReference>
<proteinExistence type="predicted"/>
<dbReference type="AlphaFoldDB" id="A0AA36I021"/>